<organism evidence="1 2">
    <name type="scientific">Aporhodopirellula rubra</name>
    <dbReference type="NCBI Taxonomy" id="980271"/>
    <lineage>
        <taxon>Bacteria</taxon>
        <taxon>Pseudomonadati</taxon>
        <taxon>Planctomycetota</taxon>
        <taxon>Planctomycetia</taxon>
        <taxon>Pirellulales</taxon>
        <taxon>Pirellulaceae</taxon>
        <taxon>Aporhodopirellula</taxon>
    </lineage>
</organism>
<dbReference type="RefSeq" id="WP_221224890.1">
    <property type="nucleotide sequence ID" value="NZ_JACHXU010000003.1"/>
</dbReference>
<gene>
    <name evidence="1" type="ORF">FHS27_001022</name>
</gene>
<evidence type="ECO:0000313" key="1">
    <source>
        <dbReference type="EMBL" id="MBB3205222.1"/>
    </source>
</evidence>
<name>A0A7W5H3F2_9BACT</name>
<dbReference type="AlphaFoldDB" id="A0A7W5H3F2"/>
<dbReference type="EMBL" id="JACHXU010000003">
    <property type="protein sequence ID" value="MBB3205222.1"/>
    <property type="molecule type" value="Genomic_DNA"/>
</dbReference>
<sequence>MAKTVTATVPTPISDRPSHLARRFGTAALPACSVLLAALVALAPHVTRNNACAQSTTDATLQLSEDAASDSQLQTLRSDLFAAITEGASPHAITGLVNRQRRIDDLLDRQLLSIRDELAEIERSEFDPKNTPRREELKRRQSLLWLSRVELASLATEMFAERSPDGVAMAEQSIRLMRAAIASFPNNGVVRAEILRLLSEAQLRAGDADAAIRTMLHVAHAKSESTDEPNDSAETPKEELVINTPDELAFVIRVDLSKQDWRAAEEKLNQFYADAPAKAPLSLAMDMARLQFLLLNPKRADSLTEIGQWIDAIEQRGGAPARRGAETLLARYREFRQSLSPHQDIPASSIDPRVLRADARYYLRVEKTLPAAVTFAHAAVQDGDADRSIDSAIRSAAILTSTDKRPAAVQLLRQIANRHESHENSPLLMLQAASLASEVEAAQGPASSTSSNATSIPSADEILHELLAKWPLSPAAASARASLIEIAKQRNEWIDAAILATELPVEHWNETASSRCRDLWMHAILPSGNACFPCGWDDDACRQRLRDELASRLAQMRNTFVESAAHPAAIQAQFACAILLDSAEMDSPGRPLLVEAAKRTEDPFLRFVAELRLGSENQVTPPHGLPLLGDEMRRAVVWRLHHDLTTHAVPRRTVASFLLAFDHGNAVADPRCSIAWLMWSERTEQGFAELGKSLDHSKHPGELIAAAASALSDSSRSRGLKRAAGLWDELASGIPPTEHAHQRAKVESILCRARSGDLTGAKAAAEWMLLSNPPTDESLIEQLKNAIQ</sequence>
<proteinExistence type="predicted"/>
<keyword evidence="2" id="KW-1185">Reference proteome</keyword>
<dbReference type="Proteomes" id="UP000536179">
    <property type="component" value="Unassembled WGS sequence"/>
</dbReference>
<protein>
    <submittedName>
        <fullName evidence="1">Uncharacterized protein</fullName>
    </submittedName>
</protein>
<reference evidence="1 2" key="1">
    <citation type="submission" date="2020-08" db="EMBL/GenBank/DDBJ databases">
        <title>Genomic Encyclopedia of Type Strains, Phase III (KMG-III): the genomes of soil and plant-associated and newly described type strains.</title>
        <authorList>
            <person name="Whitman W."/>
        </authorList>
    </citation>
    <scope>NUCLEOTIDE SEQUENCE [LARGE SCALE GENOMIC DNA]</scope>
    <source>
        <strain evidence="1 2">CECT 8075</strain>
    </source>
</reference>
<evidence type="ECO:0000313" key="2">
    <source>
        <dbReference type="Proteomes" id="UP000536179"/>
    </source>
</evidence>
<accession>A0A7W5H3F2</accession>
<comment type="caution">
    <text evidence="1">The sequence shown here is derived from an EMBL/GenBank/DDBJ whole genome shotgun (WGS) entry which is preliminary data.</text>
</comment>